<dbReference type="SUPFAM" id="SSF52540">
    <property type="entry name" value="P-loop containing nucleoside triphosphate hydrolases"/>
    <property type="match status" value="1"/>
</dbReference>
<reference evidence="6 7" key="1">
    <citation type="submission" date="2019-09" db="EMBL/GenBank/DDBJ databases">
        <title>Ecophysiology of the spiral-shaped methanotroph Methylospira mobilis as revealed by the complete genome sequence.</title>
        <authorList>
            <person name="Oshkin I.Y."/>
            <person name="Dedysh S.N."/>
            <person name="Miroshnikov K."/>
            <person name="Danilova O.V."/>
            <person name="Hakobyan A."/>
            <person name="Liesack W."/>
        </authorList>
    </citation>
    <scope>NUCLEOTIDE SEQUENCE [LARGE SCALE GENOMIC DNA]</scope>
    <source>
        <strain evidence="6 7">Shm1</strain>
    </source>
</reference>
<organism evidence="6 7">
    <name type="scientific">Candidatus Methylospira mobilis</name>
    <dbReference type="NCBI Taxonomy" id="1808979"/>
    <lineage>
        <taxon>Bacteria</taxon>
        <taxon>Pseudomonadati</taxon>
        <taxon>Pseudomonadota</taxon>
        <taxon>Gammaproteobacteria</taxon>
        <taxon>Methylococcales</taxon>
        <taxon>Methylococcaceae</taxon>
        <taxon>Candidatus Methylospira</taxon>
    </lineage>
</organism>
<evidence type="ECO:0000259" key="5">
    <source>
        <dbReference type="PROSITE" id="PS50893"/>
    </source>
</evidence>
<dbReference type="KEGG" id="mmob:F6R98_14700"/>
<dbReference type="PROSITE" id="PS50893">
    <property type="entry name" value="ABC_TRANSPORTER_2"/>
    <property type="match status" value="1"/>
</dbReference>
<dbReference type="CDD" id="cd03220">
    <property type="entry name" value="ABC_KpsT_Wzt"/>
    <property type="match status" value="1"/>
</dbReference>
<dbReference type="InterPro" id="IPR029439">
    <property type="entry name" value="Wzt_C"/>
</dbReference>
<evidence type="ECO:0000313" key="7">
    <source>
        <dbReference type="Proteomes" id="UP000325755"/>
    </source>
</evidence>
<feature type="domain" description="ABC transporter" evidence="5">
    <location>
        <begin position="35"/>
        <end position="255"/>
    </location>
</feature>
<dbReference type="PANTHER" id="PTHR46743:SF2">
    <property type="entry name" value="TEICHOIC ACIDS EXPORT ATP-BINDING PROTEIN TAGH"/>
    <property type="match status" value="1"/>
</dbReference>
<keyword evidence="2" id="KW-0813">Transport</keyword>
<dbReference type="GO" id="GO:0016887">
    <property type="term" value="F:ATP hydrolysis activity"/>
    <property type="evidence" value="ECO:0007669"/>
    <property type="project" value="InterPro"/>
</dbReference>
<dbReference type="Proteomes" id="UP000325755">
    <property type="component" value="Chromosome"/>
</dbReference>
<dbReference type="Pfam" id="PF14524">
    <property type="entry name" value="Wzt_C"/>
    <property type="match status" value="1"/>
</dbReference>
<accession>A0A5Q0BIS1</accession>
<evidence type="ECO:0000256" key="1">
    <source>
        <dbReference type="ARBA" id="ARBA00005417"/>
    </source>
</evidence>
<dbReference type="GO" id="GO:0140359">
    <property type="term" value="F:ABC-type transporter activity"/>
    <property type="evidence" value="ECO:0007669"/>
    <property type="project" value="InterPro"/>
</dbReference>
<dbReference type="AlphaFoldDB" id="A0A5Q0BIS1"/>
<dbReference type="SMART" id="SM00382">
    <property type="entry name" value="AAA"/>
    <property type="match status" value="1"/>
</dbReference>
<proteinExistence type="inferred from homology"/>
<keyword evidence="7" id="KW-1185">Reference proteome</keyword>
<dbReference type="EMBL" id="CP044205">
    <property type="protein sequence ID" value="QFY43720.1"/>
    <property type="molecule type" value="Genomic_DNA"/>
</dbReference>
<dbReference type="Gene3D" id="2.70.50.60">
    <property type="entry name" value="abc- transporter (atp binding component) like domain"/>
    <property type="match status" value="1"/>
</dbReference>
<dbReference type="OrthoDB" id="9778870at2"/>
<evidence type="ECO:0000256" key="4">
    <source>
        <dbReference type="ARBA" id="ARBA00022840"/>
    </source>
</evidence>
<dbReference type="InterPro" id="IPR003593">
    <property type="entry name" value="AAA+_ATPase"/>
</dbReference>
<dbReference type="Gene3D" id="3.40.50.300">
    <property type="entry name" value="P-loop containing nucleotide triphosphate hydrolases"/>
    <property type="match status" value="1"/>
</dbReference>
<dbReference type="CDD" id="cd10147">
    <property type="entry name" value="Wzt_C-like"/>
    <property type="match status" value="1"/>
</dbReference>
<evidence type="ECO:0000313" key="6">
    <source>
        <dbReference type="EMBL" id="QFY43720.1"/>
    </source>
</evidence>
<dbReference type="PANTHER" id="PTHR46743">
    <property type="entry name" value="TEICHOIC ACIDS EXPORT ATP-BINDING PROTEIN TAGH"/>
    <property type="match status" value="1"/>
</dbReference>
<keyword evidence="3" id="KW-0547">Nucleotide-binding</keyword>
<protein>
    <submittedName>
        <fullName evidence="6">ABC transporter ATP-binding protein</fullName>
    </submittedName>
</protein>
<name>A0A5Q0BIS1_9GAMM</name>
<gene>
    <name evidence="6" type="ORF">F6R98_14700</name>
</gene>
<evidence type="ECO:0000256" key="2">
    <source>
        <dbReference type="ARBA" id="ARBA00022448"/>
    </source>
</evidence>
<dbReference type="InterPro" id="IPR015860">
    <property type="entry name" value="ABC_transpr_TagH-like"/>
</dbReference>
<dbReference type="InterPro" id="IPR003439">
    <property type="entry name" value="ABC_transporter-like_ATP-bd"/>
</dbReference>
<evidence type="ECO:0000256" key="3">
    <source>
        <dbReference type="ARBA" id="ARBA00022741"/>
    </source>
</evidence>
<dbReference type="InterPro" id="IPR027417">
    <property type="entry name" value="P-loop_NTPase"/>
</dbReference>
<sequence>MSAPVIQVTSTGKKFCRSFYAAFGYALQDSAAALIRLPPRKTLRRHEFWAVQDISFAVARGECLAIIGPNGAGKSTLLKLINREYRPDAGSVLTRAPVKSMIRIGSGLQPMLSGRENIYIQCAQLGLSKRETDALIQGIVAFAELDEAIDAPVKTYSDGMYARLDFSIATSVCPDILLVDEVLAVGDIAFQMRCLDRLNQLKAEGAAIIFVSHSEMNVRHVADRCLLLFNGKQLGVGSTDALFAAYYASIGYINRSLQAEGALLSPPPDCGGDVEIHALTLLRTAQQSGILTWGEPLELAITYSARMPLADAVLHVQFRNSAGILIASADTAMNGFFLTLARGSGCVTVSMPRILLAPGLYRLSVQLLEVEGRLLASQGNMLEIHVGQGQATHYCGLVALEAEFKV</sequence>
<dbReference type="GO" id="GO:0005524">
    <property type="term" value="F:ATP binding"/>
    <property type="evidence" value="ECO:0007669"/>
    <property type="project" value="UniProtKB-KW"/>
</dbReference>
<keyword evidence="4 6" id="KW-0067">ATP-binding</keyword>
<dbReference type="GO" id="GO:0016020">
    <property type="term" value="C:membrane"/>
    <property type="evidence" value="ECO:0007669"/>
    <property type="project" value="InterPro"/>
</dbReference>
<comment type="similarity">
    <text evidence="1">Belongs to the ABC transporter superfamily.</text>
</comment>
<dbReference type="Pfam" id="PF00005">
    <property type="entry name" value="ABC_tran"/>
    <property type="match status" value="1"/>
</dbReference>
<dbReference type="InterPro" id="IPR050683">
    <property type="entry name" value="Bact_Polysacc_Export_ATP-bd"/>
</dbReference>
<dbReference type="InParanoid" id="A0A5Q0BIS1"/>
<dbReference type="RefSeq" id="WP_153249699.1">
    <property type="nucleotide sequence ID" value="NZ_CP044205.1"/>
</dbReference>